<organism evidence="4 5">
    <name type="scientific">Pseudocercospora eumusae</name>
    <dbReference type="NCBI Taxonomy" id="321146"/>
    <lineage>
        <taxon>Eukaryota</taxon>
        <taxon>Fungi</taxon>
        <taxon>Dikarya</taxon>
        <taxon>Ascomycota</taxon>
        <taxon>Pezizomycotina</taxon>
        <taxon>Dothideomycetes</taxon>
        <taxon>Dothideomycetidae</taxon>
        <taxon>Mycosphaerellales</taxon>
        <taxon>Mycosphaerellaceae</taxon>
        <taxon>Pseudocercospora</taxon>
    </lineage>
</organism>
<dbReference type="InterPro" id="IPR050982">
    <property type="entry name" value="Auxin_biosynth/cation_transpt"/>
</dbReference>
<dbReference type="OrthoDB" id="74360at2759"/>
<reference evidence="4 5" key="1">
    <citation type="submission" date="2015-07" db="EMBL/GenBank/DDBJ databases">
        <title>Comparative genomics of the Sigatoka disease complex on banana suggests a link between parallel evolutionary changes in Pseudocercospora fijiensis and Pseudocercospora eumusae and increased virulence on the banana host.</title>
        <authorList>
            <person name="Chang T.-C."/>
            <person name="Salvucci A."/>
            <person name="Crous P.W."/>
            <person name="Stergiopoulos I."/>
        </authorList>
    </citation>
    <scope>NUCLEOTIDE SEQUENCE [LARGE SCALE GENOMIC DNA]</scope>
    <source>
        <strain evidence="4 5">CBS 114824</strain>
    </source>
</reference>
<keyword evidence="2" id="KW-0274">FAD</keyword>
<dbReference type="InterPro" id="IPR020946">
    <property type="entry name" value="Flavin_mOase-like"/>
</dbReference>
<accession>A0A139HCL0</accession>
<name>A0A139HCL0_9PEZI</name>
<dbReference type="Gene3D" id="3.50.50.60">
    <property type="entry name" value="FAD/NAD(P)-binding domain"/>
    <property type="match status" value="1"/>
</dbReference>
<gene>
    <name evidence="4" type="ORF">AC578_7019</name>
</gene>
<dbReference type="GO" id="GO:0050661">
    <property type="term" value="F:NADP binding"/>
    <property type="evidence" value="ECO:0007669"/>
    <property type="project" value="InterPro"/>
</dbReference>
<proteinExistence type="predicted"/>
<dbReference type="EMBL" id="LFZN01000078">
    <property type="protein sequence ID" value="KXT00201.1"/>
    <property type="molecule type" value="Genomic_DNA"/>
</dbReference>
<dbReference type="AlphaFoldDB" id="A0A139HCL0"/>
<keyword evidence="1" id="KW-0285">Flavoprotein</keyword>
<evidence type="ECO:0000313" key="4">
    <source>
        <dbReference type="EMBL" id="KXT00201.1"/>
    </source>
</evidence>
<dbReference type="GO" id="GO:0004499">
    <property type="term" value="F:N,N-dimethylaniline monooxygenase activity"/>
    <property type="evidence" value="ECO:0007669"/>
    <property type="project" value="InterPro"/>
</dbReference>
<comment type="caution">
    <text evidence="4">The sequence shown here is derived from an EMBL/GenBank/DDBJ whole genome shotgun (WGS) entry which is preliminary data.</text>
</comment>
<dbReference type="PANTHER" id="PTHR43539">
    <property type="entry name" value="FLAVIN-BINDING MONOOXYGENASE-LIKE PROTEIN (AFU_ORTHOLOGUE AFUA_4G09220)"/>
    <property type="match status" value="1"/>
</dbReference>
<evidence type="ECO:0000313" key="5">
    <source>
        <dbReference type="Proteomes" id="UP000070133"/>
    </source>
</evidence>
<protein>
    <recommendedName>
        <fullName evidence="6">FAD/NAD(P)-binding domain-containing protein</fullName>
    </recommendedName>
</protein>
<sequence>MDLKSTPLLEHPAYLPKCDISDSVDHAQAAKTAVQRLALGPQLNDLADNVIWRDSLAFTGTFRTFYGTERVMHEWNKLSRMKEPVDLKVVEDSSMILRLDSETCWIQAAFSFSLGEFFGDRCSGTIGLVPSSKFSDSGWEVWLLCTVLEQPCGQPNVDHLVPGSPLSSKHILGQATCQQHTNGEPHPVSGDQSMPLDCMVVGAGIGGLCMAGRLKALDLSYVVIEKNKIGDVWSKGRYDSVRLHTSKQYNQLPGDPPTFGKDDPYLLSAKQLSDGFKRYVDTFGINVLTSTCFGTARFDQQERVWRAQLRQHGKTFELKARHIVLAIGDMGVKPKMPQYRDQHLFQGSIFHSANWKNASEWAGCNHGIVIGSANSAHDIISDMSKSSFRNITLIQRSETFVLPKSTFSALVDPVYNETTPLDQSDRALLSLPLPIQRLAAMAGIRACADMHPNPEKFDKMQRQGFKVRRYGDLWGQIYDSQGKHFFDIGAGDLIAEGKVKVRSDALPVAFTEKGLVMDDGSRMEDVDVVVFATGYESHFRSALKDMFGEEVAGRLRPFWGTDAEGEVLGAWRRTGCHGIWYTGHGFAHARYYSRFVAMQIKADVMRRPFEVYEAEEE</sequence>
<dbReference type="PANTHER" id="PTHR43539:SF68">
    <property type="entry name" value="FLAVIN-BINDING MONOOXYGENASE-LIKE PROTEIN (AFU_ORTHOLOGUE AFUA_4G09220)"/>
    <property type="match status" value="1"/>
</dbReference>
<evidence type="ECO:0000256" key="1">
    <source>
        <dbReference type="ARBA" id="ARBA00022630"/>
    </source>
</evidence>
<evidence type="ECO:0000256" key="2">
    <source>
        <dbReference type="ARBA" id="ARBA00022827"/>
    </source>
</evidence>
<dbReference type="InterPro" id="IPR036188">
    <property type="entry name" value="FAD/NAD-bd_sf"/>
</dbReference>
<dbReference type="GO" id="GO:0050660">
    <property type="term" value="F:flavin adenine dinucleotide binding"/>
    <property type="evidence" value="ECO:0007669"/>
    <property type="project" value="InterPro"/>
</dbReference>
<evidence type="ECO:0000256" key="3">
    <source>
        <dbReference type="ARBA" id="ARBA00023002"/>
    </source>
</evidence>
<dbReference type="SUPFAM" id="SSF51905">
    <property type="entry name" value="FAD/NAD(P)-binding domain"/>
    <property type="match status" value="1"/>
</dbReference>
<keyword evidence="3" id="KW-0560">Oxidoreductase</keyword>
<dbReference type="Pfam" id="PF13738">
    <property type="entry name" value="Pyr_redox_3"/>
    <property type="match status" value="1"/>
</dbReference>
<evidence type="ECO:0008006" key="6">
    <source>
        <dbReference type="Google" id="ProtNLM"/>
    </source>
</evidence>
<keyword evidence="5" id="KW-1185">Reference proteome</keyword>
<dbReference type="Pfam" id="PF00743">
    <property type="entry name" value="FMO-like"/>
    <property type="match status" value="1"/>
</dbReference>
<dbReference type="Proteomes" id="UP000070133">
    <property type="component" value="Unassembled WGS sequence"/>
</dbReference>